<gene>
    <name evidence="1" type="ORF">PPOP_3523</name>
</gene>
<comment type="caution">
    <text evidence="1">The sequence shown here is derived from an EMBL/GenBank/DDBJ whole genome shotgun (WGS) entry which is preliminary data.</text>
</comment>
<reference evidence="1 2" key="1">
    <citation type="submission" date="2012-10" db="EMBL/GenBank/DDBJ databases">
        <title>Draft Genome Sequence of Paenibacillus popilliae ATCC 14706T.</title>
        <authorList>
            <person name="Iiyama K."/>
            <person name="Mori K."/>
            <person name="Mon H."/>
            <person name="Chieda Y."/>
            <person name="Lee J.M."/>
            <person name="Kusakabe T."/>
            <person name="Tashiro K."/>
            <person name="Asano S."/>
            <person name="Yasunaga-Aoki C."/>
            <person name="Shimizu S."/>
        </authorList>
    </citation>
    <scope>NUCLEOTIDE SEQUENCE [LARGE SCALE GENOMIC DNA]</scope>
    <source>
        <strain evidence="1 2">ATCC 14706</strain>
    </source>
</reference>
<organism evidence="1 2">
    <name type="scientific">Paenibacillus popilliae ATCC 14706</name>
    <dbReference type="NCBI Taxonomy" id="1212764"/>
    <lineage>
        <taxon>Bacteria</taxon>
        <taxon>Bacillati</taxon>
        <taxon>Bacillota</taxon>
        <taxon>Bacilli</taxon>
        <taxon>Bacillales</taxon>
        <taxon>Paenibacillaceae</taxon>
        <taxon>Paenibacillus</taxon>
    </lineage>
</organism>
<name>M9LLA4_PAEPP</name>
<sequence>MLMKFTDDELIHKAMKAGFLQQDPQWVDRLDEPVPLRVLLEWIIRMHDDLHPPHKPFD</sequence>
<evidence type="ECO:0000313" key="2">
    <source>
        <dbReference type="Proteomes" id="UP000029453"/>
    </source>
</evidence>
<proteinExistence type="predicted"/>
<protein>
    <submittedName>
        <fullName evidence="1">Uncharacterized protein</fullName>
    </submittedName>
</protein>
<keyword evidence="2" id="KW-1185">Reference proteome</keyword>
<accession>M9LLA4</accession>
<evidence type="ECO:0000313" key="1">
    <source>
        <dbReference type="EMBL" id="GAC44120.1"/>
    </source>
</evidence>
<dbReference type="EMBL" id="BALG01000349">
    <property type="protein sequence ID" value="GAC44120.1"/>
    <property type="molecule type" value="Genomic_DNA"/>
</dbReference>
<dbReference type="Proteomes" id="UP000029453">
    <property type="component" value="Unassembled WGS sequence"/>
</dbReference>
<dbReference type="AlphaFoldDB" id="M9LLA4"/>